<reference evidence="1 2" key="1">
    <citation type="journal article" date="2018" name="Nat. Biotechnol.">
        <title>A standardized bacterial taxonomy based on genome phylogeny substantially revises the tree of life.</title>
        <authorList>
            <person name="Parks D.H."/>
            <person name="Chuvochina M."/>
            <person name="Waite D.W."/>
            <person name="Rinke C."/>
            <person name="Skarshewski A."/>
            <person name="Chaumeil P.A."/>
            <person name="Hugenholtz P."/>
        </authorList>
    </citation>
    <scope>NUCLEOTIDE SEQUENCE [LARGE SCALE GENOMIC DNA]</scope>
    <source>
        <strain evidence="1">UBA10707</strain>
    </source>
</reference>
<evidence type="ECO:0000313" key="2">
    <source>
        <dbReference type="Proteomes" id="UP000264036"/>
    </source>
</evidence>
<protein>
    <recommendedName>
        <fullName evidence="3">DUF3540 domain-containing protein</fullName>
    </recommendedName>
</protein>
<dbReference type="Pfam" id="PF12059">
    <property type="entry name" value="DUF3540"/>
    <property type="match status" value="1"/>
</dbReference>
<name>A0A356LFX9_9BURK</name>
<proteinExistence type="predicted"/>
<dbReference type="InterPro" id="IPR021927">
    <property type="entry name" value="DUF3540"/>
</dbReference>
<dbReference type="EMBL" id="DOEK01000027">
    <property type="protein sequence ID" value="HBP29668.1"/>
    <property type="molecule type" value="Genomic_DNA"/>
</dbReference>
<dbReference type="AlphaFoldDB" id="A0A356LFX9"/>
<comment type="caution">
    <text evidence="1">The sequence shown here is derived from an EMBL/GenBank/DDBJ whole genome shotgun (WGS) entry which is preliminary data.</text>
</comment>
<organism evidence="1 2">
    <name type="scientific">Advenella kashmirensis</name>
    <dbReference type="NCBI Taxonomy" id="310575"/>
    <lineage>
        <taxon>Bacteria</taxon>
        <taxon>Pseudomonadati</taxon>
        <taxon>Pseudomonadota</taxon>
        <taxon>Betaproteobacteria</taxon>
        <taxon>Burkholderiales</taxon>
        <taxon>Alcaligenaceae</taxon>
    </lineage>
</organism>
<gene>
    <name evidence="1" type="ORF">DD666_09660</name>
</gene>
<evidence type="ECO:0000313" key="1">
    <source>
        <dbReference type="EMBL" id="HBP29668.1"/>
    </source>
</evidence>
<dbReference type="Proteomes" id="UP000264036">
    <property type="component" value="Unassembled WGS sequence"/>
</dbReference>
<evidence type="ECO:0008006" key="3">
    <source>
        <dbReference type="Google" id="ProtNLM"/>
    </source>
</evidence>
<accession>A0A356LFX9</accession>
<sequence length="216" mass="24025">MSSVAQPKTYPVYDPVHLIGVVKKQDEQEFVVECDGHEWVCRRAASCLLQPQVDDTVLISGPERERVYLIAVIEQAQQNESTVSVPGRLNISADSVNIHSAAAMQLRGGTALDINTAQLKLSAEKGQCVIDEMQYVGRELKTTVGMMRVIGKVYESIMDRLSFMSRTSFKLTEEVEHLRAGTIDYQAEQSARLHSKYTVVTAKDLVKVDGKQIHMG</sequence>